<evidence type="ECO:0000313" key="1">
    <source>
        <dbReference type="Proteomes" id="UP000504603"/>
    </source>
</evidence>
<keyword evidence="1" id="KW-1185">Reference proteome</keyword>
<gene>
    <name evidence="2" type="primary">LOC111010549</name>
</gene>
<dbReference type="AlphaFoldDB" id="A0A6J1CEP9"/>
<dbReference type="GeneID" id="111010549"/>
<dbReference type="PANTHER" id="PTHR34194">
    <property type="entry name" value="F14J8.16 PROTEIN"/>
    <property type="match status" value="1"/>
</dbReference>
<reference evidence="2" key="1">
    <citation type="submission" date="2025-08" db="UniProtKB">
        <authorList>
            <consortium name="RefSeq"/>
        </authorList>
    </citation>
    <scope>IDENTIFICATION</scope>
    <source>
        <strain evidence="2">OHB3-1</strain>
    </source>
</reference>
<proteinExistence type="predicted"/>
<dbReference type="PANTHER" id="PTHR34194:SF2">
    <property type="entry name" value="F14J8.16 PROTEIN"/>
    <property type="match status" value="1"/>
</dbReference>
<dbReference type="OrthoDB" id="298344at2759"/>
<accession>A0A6J1CEP9</accession>
<protein>
    <submittedName>
        <fullName evidence="2">Uncharacterized protein LOC111010549</fullName>
    </submittedName>
</protein>
<evidence type="ECO:0000313" key="2">
    <source>
        <dbReference type="RefSeq" id="XP_022139702.1"/>
    </source>
</evidence>
<sequence length="454" mass="51851">MVGKITAVHSLDARLDRRLKRRVVANQRCKRSCRKIAKKHVKEGGCGLEDEDYWEFLNSLPEFVEDSGGIVEAKVVDFGRNNNDNGTLSRCEWLDGDVDPVYKMFFEHLTKEGKSYKLEVPSVNGMEVCVKYEEEEHLSDGPQSSLKNYQKGQKTGTIRVLRSASRKSKIESTEKSCEVFGHEKKPKGLNAFSRAIEDSPLSDSPAKESMVPLVEEKFNLDCAKPISPGLNSSSNTMTVTGLLRSAKCPSLLDSKSDVIDEDYKIFLTDFLYDDYDHRLVYTPVDGRSVVYEDEESTSDSEVVMMDTNPCKPGHASFRGKSFHTAMDVDSGKCLQCPGTCKSSNFRERLMKYLRRPYDQNEYNCLLEEASFCRERLRWRELRNGVLKSYSLGSRTKSYLDLYDELAMKIGDTPYDCPRILNLLRGFFYWLQNLSHEDSFQPWMDPSCLRVLPQA</sequence>
<name>A0A6J1CEP9_MOMCH</name>
<dbReference type="Proteomes" id="UP000504603">
    <property type="component" value="Unplaced"/>
</dbReference>
<dbReference type="RefSeq" id="XP_022139702.1">
    <property type="nucleotide sequence ID" value="XM_022284010.1"/>
</dbReference>
<dbReference type="KEGG" id="mcha:111010549"/>
<organism evidence="1 2">
    <name type="scientific">Momordica charantia</name>
    <name type="common">Bitter gourd</name>
    <name type="synonym">Balsam pear</name>
    <dbReference type="NCBI Taxonomy" id="3673"/>
    <lineage>
        <taxon>Eukaryota</taxon>
        <taxon>Viridiplantae</taxon>
        <taxon>Streptophyta</taxon>
        <taxon>Embryophyta</taxon>
        <taxon>Tracheophyta</taxon>
        <taxon>Spermatophyta</taxon>
        <taxon>Magnoliopsida</taxon>
        <taxon>eudicotyledons</taxon>
        <taxon>Gunneridae</taxon>
        <taxon>Pentapetalae</taxon>
        <taxon>rosids</taxon>
        <taxon>fabids</taxon>
        <taxon>Cucurbitales</taxon>
        <taxon>Cucurbitaceae</taxon>
        <taxon>Momordiceae</taxon>
        <taxon>Momordica</taxon>
    </lineage>
</organism>